<accession>A0A098YRF1</accession>
<evidence type="ECO:0000256" key="2">
    <source>
        <dbReference type="ARBA" id="ARBA00022448"/>
    </source>
</evidence>
<dbReference type="InterPro" id="IPR005074">
    <property type="entry name" value="Peptidase_C39"/>
</dbReference>
<evidence type="ECO:0000259" key="13">
    <source>
        <dbReference type="PROSITE" id="PS50990"/>
    </source>
</evidence>
<keyword evidence="3" id="KW-1003">Cell membrane</keyword>
<name>A0A098YRF1_9BACT</name>
<dbReference type="RefSeq" id="WP_036929038.1">
    <property type="nucleotide sequence ID" value="NZ_JRPQ01000177.1"/>
</dbReference>
<dbReference type="Proteomes" id="UP000029723">
    <property type="component" value="Unassembled WGS sequence"/>
</dbReference>
<keyword evidence="5" id="KW-0547">Nucleotide-binding</keyword>
<feature type="domain" description="ABC transporter" evidence="11">
    <location>
        <begin position="492"/>
        <end position="728"/>
    </location>
</feature>
<dbReference type="PROSITE" id="PS50929">
    <property type="entry name" value="ABC_TM1F"/>
    <property type="match status" value="1"/>
</dbReference>
<reference evidence="14 15" key="1">
    <citation type="submission" date="2014-07" db="EMBL/GenBank/DDBJ databases">
        <authorList>
            <person name="McCorrison J."/>
            <person name="Sanka R."/>
            <person name="Torralba M."/>
            <person name="Gillis M."/>
            <person name="Haft D.H."/>
            <person name="Methe B."/>
            <person name="Sutton G."/>
            <person name="Nelson K.E."/>
        </authorList>
    </citation>
    <scope>NUCLEOTIDE SEQUENCE [LARGE SCALE GENOMIC DNA]</scope>
    <source>
        <strain evidence="14 15">S9-PR14</strain>
    </source>
</reference>
<dbReference type="Gene3D" id="3.40.50.300">
    <property type="entry name" value="P-loop containing nucleotide triphosphate hydrolases"/>
    <property type="match status" value="1"/>
</dbReference>
<dbReference type="InterPro" id="IPR003593">
    <property type="entry name" value="AAA+_ATPase"/>
</dbReference>
<evidence type="ECO:0000256" key="10">
    <source>
        <dbReference type="SAM" id="Phobius"/>
    </source>
</evidence>
<evidence type="ECO:0000259" key="12">
    <source>
        <dbReference type="PROSITE" id="PS50929"/>
    </source>
</evidence>
<sequence>MTKTIESLHQHDSMQCGIASLQMVCKYFGREYTLDSLSKLCFATTEGVSMLGINEAANTLGLHTACARISIVMLNEAPLPCILHWNQNHFVVLYKIKKSKKFYVADPGKGLVAYTLDEFKQHWISTNSNGEDKGIVMFLETTPAFFTYKMQGEENIKEKRSFRFLFGYVKKYRKYFGQIILGLVVGSLLQLVLPFLTQSIVDVGIKNQEIGFVWLILLGQLMLTISRTAIDFIRRWLLLHISLRINISLVSDFFIKLLKLPMSFFDTKLMGDLMQRMNDHSRVNNFLTQQTLNIAFAMLTFVVFSVVLFFYNKLVFVIFLLGSILYGVWMTLFLKRRKVLDYELFEQQAINNNKTYEFITSMQEIKLQDCEQRRRWEWEDTQADLFGVQMKSLKLQQTQEAGSIFINEVKNIIITVVAATAVIHGQMTLGMMLAVQYIIGQLNSPVEQLMNFFYSLQDVKISLERINEIHQMDDENGKEGLLTSIEDKNEGIDIKSIMFKYDQHALRKTIDDVSIHIPQGKVTAIVGASGSGKTTLIRLMLGYYPVLEGKINIGNTDINKLNKKWWRRQCGVVMQDGVIFSESIARNIAVDDGDIDKERLLKAAEIACIKDYVMALPLKFNTKIGRDGVGLSQGQKQRILIARAVYKNPDYIFLDEATNSLDANNEKSIVENLDMFYKGKTVVIVAHRLSTVKNADQIVVIDHGKVVEIGNHESLTAKRGAYYNLVKNQLELGN</sequence>
<dbReference type="Gene3D" id="3.90.70.10">
    <property type="entry name" value="Cysteine proteinases"/>
    <property type="match status" value="1"/>
</dbReference>
<dbReference type="GO" id="GO:0015421">
    <property type="term" value="F:ABC-type oligopeptide transporter activity"/>
    <property type="evidence" value="ECO:0007669"/>
    <property type="project" value="TreeGrafter"/>
</dbReference>
<dbReference type="Pfam" id="PF00005">
    <property type="entry name" value="ABC_tran"/>
    <property type="match status" value="1"/>
</dbReference>
<keyword evidence="9 10" id="KW-0472">Membrane</keyword>
<proteinExistence type="predicted"/>
<dbReference type="Gene3D" id="1.20.1560.10">
    <property type="entry name" value="ABC transporter type 1, transmembrane domain"/>
    <property type="match status" value="1"/>
</dbReference>
<evidence type="ECO:0000256" key="5">
    <source>
        <dbReference type="ARBA" id="ARBA00022741"/>
    </source>
</evidence>
<feature type="domain" description="Peptidase C39" evidence="13">
    <location>
        <begin position="10"/>
        <end position="130"/>
    </location>
</feature>
<evidence type="ECO:0000256" key="7">
    <source>
        <dbReference type="ARBA" id="ARBA00022840"/>
    </source>
</evidence>
<dbReference type="PROSITE" id="PS50990">
    <property type="entry name" value="PEPTIDASE_C39"/>
    <property type="match status" value="1"/>
</dbReference>
<dbReference type="GO" id="GO:0016887">
    <property type="term" value="F:ATP hydrolysis activity"/>
    <property type="evidence" value="ECO:0007669"/>
    <property type="project" value="InterPro"/>
</dbReference>
<keyword evidence="7 14" id="KW-0067">ATP-binding</keyword>
<organism evidence="14 15">
    <name type="scientific">Hoylesella timonensis S9-PR14</name>
    <dbReference type="NCBI Taxonomy" id="1401062"/>
    <lineage>
        <taxon>Bacteria</taxon>
        <taxon>Pseudomonadati</taxon>
        <taxon>Bacteroidota</taxon>
        <taxon>Bacteroidia</taxon>
        <taxon>Bacteroidales</taxon>
        <taxon>Prevotellaceae</taxon>
        <taxon>Hoylesella</taxon>
    </lineage>
</organism>
<dbReference type="PANTHER" id="PTHR43394">
    <property type="entry name" value="ATP-DEPENDENT PERMEASE MDL1, MITOCHONDRIAL"/>
    <property type="match status" value="1"/>
</dbReference>
<evidence type="ECO:0000256" key="4">
    <source>
        <dbReference type="ARBA" id="ARBA00022692"/>
    </source>
</evidence>
<dbReference type="GO" id="GO:0005886">
    <property type="term" value="C:plasma membrane"/>
    <property type="evidence" value="ECO:0007669"/>
    <property type="project" value="UniProtKB-SubCell"/>
</dbReference>
<dbReference type="InterPro" id="IPR027417">
    <property type="entry name" value="P-loop_NTPase"/>
</dbReference>
<keyword evidence="2" id="KW-0813">Transport</keyword>
<feature type="domain" description="ABC transmembrane type-1" evidence="12">
    <location>
        <begin position="179"/>
        <end position="458"/>
    </location>
</feature>
<feature type="transmembrane region" description="Helical" evidence="10">
    <location>
        <begin position="412"/>
        <end position="439"/>
    </location>
</feature>
<feature type="transmembrane region" description="Helical" evidence="10">
    <location>
        <begin position="209"/>
        <end position="230"/>
    </location>
</feature>
<keyword evidence="4 10" id="KW-0812">Transmembrane</keyword>
<evidence type="ECO:0000256" key="1">
    <source>
        <dbReference type="ARBA" id="ARBA00004651"/>
    </source>
</evidence>
<feature type="transmembrane region" description="Helical" evidence="10">
    <location>
        <begin position="316"/>
        <end position="334"/>
    </location>
</feature>
<evidence type="ECO:0000256" key="6">
    <source>
        <dbReference type="ARBA" id="ARBA00022801"/>
    </source>
</evidence>
<dbReference type="SUPFAM" id="SSF52540">
    <property type="entry name" value="P-loop containing nucleoside triphosphate hydrolases"/>
    <property type="match status" value="1"/>
</dbReference>
<dbReference type="CDD" id="cd02418">
    <property type="entry name" value="Peptidase_C39B"/>
    <property type="match status" value="1"/>
</dbReference>
<dbReference type="GO" id="GO:0006508">
    <property type="term" value="P:proteolysis"/>
    <property type="evidence" value="ECO:0007669"/>
    <property type="project" value="InterPro"/>
</dbReference>
<evidence type="ECO:0000259" key="11">
    <source>
        <dbReference type="PROSITE" id="PS50893"/>
    </source>
</evidence>
<evidence type="ECO:0000313" key="15">
    <source>
        <dbReference type="Proteomes" id="UP000029723"/>
    </source>
</evidence>
<evidence type="ECO:0000313" key="14">
    <source>
        <dbReference type="EMBL" id="KGI21213.1"/>
    </source>
</evidence>
<protein>
    <submittedName>
        <fullName evidence="14">ABC transporter ATP-binding protein</fullName>
    </submittedName>
</protein>
<feature type="transmembrane region" description="Helical" evidence="10">
    <location>
        <begin position="291"/>
        <end position="310"/>
    </location>
</feature>
<dbReference type="InterPro" id="IPR039421">
    <property type="entry name" value="Type_1_exporter"/>
</dbReference>
<gene>
    <name evidence="14" type="ORF">HMPREF9304_11590</name>
</gene>
<dbReference type="Pfam" id="PF03412">
    <property type="entry name" value="Peptidase_C39"/>
    <property type="match status" value="1"/>
</dbReference>
<dbReference type="PANTHER" id="PTHR43394:SF1">
    <property type="entry name" value="ATP-BINDING CASSETTE SUB-FAMILY B MEMBER 10, MITOCHONDRIAL"/>
    <property type="match status" value="1"/>
</dbReference>
<evidence type="ECO:0000256" key="8">
    <source>
        <dbReference type="ARBA" id="ARBA00022989"/>
    </source>
</evidence>
<dbReference type="CDD" id="cd18571">
    <property type="entry name" value="ABC_6TM_peptidase_like"/>
    <property type="match status" value="1"/>
</dbReference>
<comment type="caution">
    <text evidence="14">The sequence shown here is derived from an EMBL/GenBank/DDBJ whole genome shotgun (WGS) entry which is preliminary data.</text>
</comment>
<dbReference type="OrthoDB" id="9760358at2"/>
<dbReference type="GO" id="GO:0005524">
    <property type="term" value="F:ATP binding"/>
    <property type="evidence" value="ECO:0007669"/>
    <property type="project" value="UniProtKB-KW"/>
</dbReference>
<keyword evidence="8 10" id="KW-1133">Transmembrane helix</keyword>
<dbReference type="PROSITE" id="PS50893">
    <property type="entry name" value="ABC_TRANSPORTER_2"/>
    <property type="match status" value="1"/>
</dbReference>
<evidence type="ECO:0000256" key="3">
    <source>
        <dbReference type="ARBA" id="ARBA00022475"/>
    </source>
</evidence>
<dbReference type="SMART" id="SM00382">
    <property type="entry name" value="AAA"/>
    <property type="match status" value="1"/>
</dbReference>
<dbReference type="InterPro" id="IPR011527">
    <property type="entry name" value="ABC1_TM_dom"/>
</dbReference>
<dbReference type="PROSITE" id="PS00211">
    <property type="entry name" value="ABC_TRANSPORTER_1"/>
    <property type="match status" value="1"/>
</dbReference>
<feature type="transmembrane region" description="Helical" evidence="10">
    <location>
        <begin position="175"/>
        <end position="197"/>
    </location>
</feature>
<dbReference type="Pfam" id="PF00664">
    <property type="entry name" value="ABC_membrane"/>
    <property type="match status" value="1"/>
</dbReference>
<dbReference type="AlphaFoldDB" id="A0A098YRF1"/>
<keyword evidence="6" id="KW-0378">Hydrolase</keyword>
<dbReference type="InterPro" id="IPR036640">
    <property type="entry name" value="ABC1_TM_sf"/>
</dbReference>
<dbReference type="InterPro" id="IPR017871">
    <property type="entry name" value="ABC_transporter-like_CS"/>
</dbReference>
<evidence type="ECO:0000256" key="9">
    <source>
        <dbReference type="ARBA" id="ARBA00023136"/>
    </source>
</evidence>
<dbReference type="MEROPS" id="C39.001"/>
<dbReference type="GO" id="GO:0008233">
    <property type="term" value="F:peptidase activity"/>
    <property type="evidence" value="ECO:0007669"/>
    <property type="project" value="InterPro"/>
</dbReference>
<dbReference type="EMBL" id="JRPQ01000177">
    <property type="protein sequence ID" value="KGI21213.1"/>
    <property type="molecule type" value="Genomic_DNA"/>
</dbReference>
<dbReference type="SUPFAM" id="SSF90123">
    <property type="entry name" value="ABC transporter transmembrane region"/>
    <property type="match status" value="1"/>
</dbReference>
<dbReference type="InterPro" id="IPR003439">
    <property type="entry name" value="ABC_transporter-like_ATP-bd"/>
</dbReference>
<comment type="subcellular location">
    <subcellularLocation>
        <location evidence="1">Cell membrane</location>
        <topology evidence="1">Multi-pass membrane protein</topology>
    </subcellularLocation>
</comment>
<dbReference type="FunFam" id="3.40.50.300:FF:000221">
    <property type="entry name" value="Multidrug ABC transporter ATP-binding protein"/>
    <property type="match status" value="1"/>
</dbReference>